<organism evidence="1 2">
    <name type="scientific">Parasynechococcus marenigrum (strain WH8102)</name>
    <dbReference type="NCBI Taxonomy" id="84588"/>
    <lineage>
        <taxon>Bacteria</taxon>
        <taxon>Bacillati</taxon>
        <taxon>Cyanobacteriota</taxon>
        <taxon>Cyanophyceae</taxon>
        <taxon>Synechococcales</taxon>
        <taxon>Prochlorococcaceae</taxon>
        <taxon>Parasynechococcus</taxon>
        <taxon>Parasynechococcus marenigrum</taxon>
    </lineage>
</organism>
<protein>
    <submittedName>
        <fullName evidence="1">Uncharacterized protein</fullName>
    </submittedName>
</protein>
<accession>Q7U3L8</accession>
<gene>
    <name evidence="1" type="ordered locus">SYNW2413</name>
</gene>
<proteinExistence type="predicted"/>
<reference evidence="1 2" key="1">
    <citation type="journal article" date="2003" name="Nature">
        <title>The genome of a motile marine Synechococcus.</title>
        <authorList>
            <person name="Palenik B."/>
            <person name="Brahamsha B."/>
            <person name="Larimer F."/>
            <person name="Land M."/>
            <person name="Hauser L."/>
            <person name="Chain P."/>
            <person name="Lamerdin J."/>
            <person name="Regala W."/>
            <person name="Allen E.A."/>
            <person name="McCarren J."/>
            <person name="Paulsen I."/>
            <person name="Dufresne A."/>
            <person name="Partensky F."/>
            <person name="Webb E."/>
            <person name="Waterbury J."/>
        </authorList>
    </citation>
    <scope>NUCLEOTIDE SEQUENCE [LARGE SCALE GENOMIC DNA]</scope>
    <source>
        <strain evidence="1 2">WH8102</strain>
    </source>
</reference>
<dbReference type="STRING" id="84588.SYNW2413"/>
<name>Q7U3L8_PARMW</name>
<dbReference type="EMBL" id="BX569695">
    <property type="protein sequence ID" value="CAE08928.1"/>
    <property type="molecule type" value="Genomic_DNA"/>
</dbReference>
<evidence type="ECO:0000313" key="1">
    <source>
        <dbReference type="EMBL" id="CAE08928.1"/>
    </source>
</evidence>
<keyword evidence="2" id="KW-1185">Reference proteome</keyword>
<dbReference type="Proteomes" id="UP000001422">
    <property type="component" value="Chromosome"/>
</dbReference>
<sequence>MTAQKLSSHEARVTSRLADTLLCRQVVSASKSTGTTSRSRSTKPRLGHFLEQKLTRSGRKNPCACDRVKDGDCAFNDTTLFCHNSPLSDQFRWRGQTWFRHRTNCGHTGACTLFKPWPPANQRRSQRSKPKRHVSTRWRRLLPQFIAEWREAMACPEFELCSPDELRHYFKAIYKAEYKGDELLPLLVDAARHNAKYRRYVIAVQHKIKTLRYQRRDVDCFRKNDLGCPELNGWLS</sequence>
<dbReference type="AlphaFoldDB" id="Q7U3L8"/>
<evidence type="ECO:0000313" key="2">
    <source>
        <dbReference type="Proteomes" id="UP000001422"/>
    </source>
</evidence>
<dbReference type="KEGG" id="syw:SYNW2413"/>
<dbReference type="HOGENOM" id="CLU_1174966_0_0_3"/>